<dbReference type="AlphaFoldDB" id="A0A6A7AUD0"/>
<protein>
    <submittedName>
        <fullName evidence="1">Uncharacterized protein</fullName>
    </submittedName>
</protein>
<name>A0A6A7AUD0_9PLEO</name>
<keyword evidence="2" id="KW-1185">Reference proteome</keyword>
<proteinExistence type="predicted"/>
<evidence type="ECO:0000313" key="1">
    <source>
        <dbReference type="EMBL" id="KAF2845728.1"/>
    </source>
</evidence>
<sequence>MDQTPKSPYITAVLRAPEPELDLSGSRPFSPELVVTLHAPKPILLYAADTFLSPPVALCQGGIEFLRKGSDLKPDPRSTIHVNRGHGPDRPWLPNSFLTLEPEKPTLIQIPFGSGSPSTAPKDGQFSNRLWMNTVTFETGNTYEAVLPSAVKVSWRRWERQVEDNDDKGVPFLPEEEQLPICVGDDNVTFTCVGQHAAPPTLYCKHQLKHAVIVNSN</sequence>
<organism evidence="1 2">
    <name type="scientific">Plenodomus tracheiphilus IPT5</name>
    <dbReference type="NCBI Taxonomy" id="1408161"/>
    <lineage>
        <taxon>Eukaryota</taxon>
        <taxon>Fungi</taxon>
        <taxon>Dikarya</taxon>
        <taxon>Ascomycota</taxon>
        <taxon>Pezizomycotina</taxon>
        <taxon>Dothideomycetes</taxon>
        <taxon>Pleosporomycetidae</taxon>
        <taxon>Pleosporales</taxon>
        <taxon>Pleosporineae</taxon>
        <taxon>Leptosphaeriaceae</taxon>
        <taxon>Plenodomus</taxon>
    </lineage>
</organism>
<evidence type="ECO:0000313" key="2">
    <source>
        <dbReference type="Proteomes" id="UP000799423"/>
    </source>
</evidence>
<dbReference type="Proteomes" id="UP000799423">
    <property type="component" value="Unassembled WGS sequence"/>
</dbReference>
<dbReference type="EMBL" id="MU006342">
    <property type="protein sequence ID" value="KAF2845728.1"/>
    <property type="molecule type" value="Genomic_DNA"/>
</dbReference>
<reference evidence="1" key="1">
    <citation type="submission" date="2020-01" db="EMBL/GenBank/DDBJ databases">
        <authorList>
            <consortium name="DOE Joint Genome Institute"/>
            <person name="Haridas S."/>
            <person name="Albert R."/>
            <person name="Binder M."/>
            <person name="Bloem J."/>
            <person name="Labutti K."/>
            <person name="Salamov A."/>
            <person name="Andreopoulos B."/>
            <person name="Baker S.E."/>
            <person name="Barry K."/>
            <person name="Bills G."/>
            <person name="Bluhm B.H."/>
            <person name="Cannon C."/>
            <person name="Castanera R."/>
            <person name="Culley D.E."/>
            <person name="Daum C."/>
            <person name="Ezra D."/>
            <person name="Gonzalez J.B."/>
            <person name="Henrissat B."/>
            <person name="Kuo A."/>
            <person name="Liang C."/>
            <person name="Lipzen A."/>
            <person name="Lutzoni F."/>
            <person name="Magnuson J."/>
            <person name="Mondo S."/>
            <person name="Nolan M."/>
            <person name="Ohm R."/>
            <person name="Pangilinan J."/>
            <person name="Park H.-J."/>
            <person name="Ramirez L."/>
            <person name="Alfaro M."/>
            <person name="Sun H."/>
            <person name="Tritt A."/>
            <person name="Yoshinaga Y."/>
            <person name="Zwiers L.-H."/>
            <person name="Turgeon B.G."/>
            <person name="Goodwin S.B."/>
            <person name="Spatafora J.W."/>
            <person name="Crous P.W."/>
            <person name="Grigoriev I.V."/>
        </authorList>
    </citation>
    <scope>NUCLEOTIDE SEQUENCE</scope>
    <source>
        <strain evidence="1">IPT5</strain>
    </source>
</reference>
<dbReference type="OrthoDB" id="3924921at2759"/>
<gene>
    <name evidence="1" type="ORF">T440DRAFT_558664</name>
</gene>
<accession>A0A6A7AUD0</accession>